<dbReference type="AlphaFoldDB" id="A0A4U5V5M1"/>
<feature type="disulfide bond" evidence="3">
    <location>
        <begin position="457"/>
        <end position="481"/>
    </location>
</feature>
<dbReference type="GO" id="GO:0005886">
    <property type="term" value="C:plasma membrane"/>
    <property type="evidence" value="ECO:0007669"/>
    <property type="project" value="TreeGrafter"/>
</dbReference>
<feature type="domain" description="FZ" evidence="5">
    <location>
        <begin position="138"/>
        <end position="252"/>
    </location>
</feature>
<feature type="disulfide bond" evidence="3">
    <location>
        <begin position="265"/>
        <end position="326"/>
    </location>
</feature>
<protein>
    <submittedName>
        <fullName evidence="6">Frizzled-7</fullName>
    </submittedName>
</protein>
<dbReference type="InterPro" id="IPR020067">
    <property type="entry name" value="Frizzled_dom"/>
</dbReference>
<evidence type="ECO:0000259" key="5">
    <source>
        <dbReference type="PROSITE" id="PS50038"/>
    </source>
</evidence>
<keyword evidence="4" id="KW-0732">Signal</keyword>
<proteinExistence type="predicted"/>
<feature type="disulfide bond" evidence="3">
    <location>
        <begin position="273"/>
        <end position="319"/>
    </location>
</feature>
<organism evidence="6 7">
    <name type="scientific">Collichthys lucidus</name>
    <name type="common">Big head croaker</name>
    <name type="synonym">Sciaena lucida</name>
    <dbReference type="NCBI Taxonomy" id="240159"/>
    <lineage>
        <taxon>Eukaryota</taxon>
        <taxon>Metazoa</taxon>
        <taxon>Chordata</taxon>
        <taxon>Craniata</taxon>
        <taxon>Vertebrata</taxon>
        <taxon>Euteleostomi</taxon>
        <taxon>Actinopterygii</taxon>
        <taxon>Neopterygii</taxon>
        <taxon>Teleostei</taxon>
        <taxon>Neoteleostei</taxon>
        <taxon>Acanthomorphata</taxon>
        <taxon>Eupercaria</taxon>
        <taxon>Sciaenidae</taxon>
        <taxon>Collichthys</taxon>
    </lineage>
</organism>
<accession>A0A4U5V5M1</accession>
<name>A0A4U5V5M1_COLLU</name>
<dbReference type="GO" id="GO:0042813">
    <property type="term" value="F:Wnt receptor activity"/>
    <property type="evidence" value="ECO:0007669"/>
    <property type="project" value="TreeGrafter"/>
</dbReference>
<dbReference type="CDD" id="cd07066">
    <property type="entry name" value="CRD_FZ"/>
    <property type="match status" value="1"/>
</dbReference>
<feature type="signal peptide" evidence="4">
    <location>
        <begin position="1"/>
        <end position="20"/>
    </location>
</feature>
<feature type="disulfide bond" evidence="3">
    <location>
        <begin position="151"/>
        <end position="197"/>
    </location>
</feature>
<dbReference type="PROSITE" id="PS50038">
    <property type="entry name" value="FZ"/>
    <property type="match status" value="4"/>
</dbReference>
<evidence type="ECO:0000256" key="1">
    <source>
        <dbReference type="ARBA" id="ARBA00022473"/>
    </source>
</evidence>
<sequence length="669" mass="74478">MKHLVFVVLGLQLSLQRAHCRREDNCKPVTSSFCQGLGYTTTLHPNGVLGYNLQQIGQMVETACSPNIATLMCRVVVPECGSDDDSRMKPCRALCEKVKTDCESPFRTKRLYWPTRLRCESLPESNCVQSQESPVTPTVPATCQPITVPLCQDLSYTETVMPNIVGQTTQEDAGLELHQFYPLVKVECSPQLKPFLCSVYVPACVSGKPRPPCRTLCEQARSGCGSLMSKFGFPWPETLKCEAFTTESCERVPDFSFAPTARPTCQPITIPLCRDLRYTETVMPNFQGHATQEEAGLQLTQFFPLIKVNCSPYLKPFLCSVYAPECVSGTPRRPCRTLCEHARSKCGPLLTEFGFQWPNSLRCETFTTESCDHYGVGSSGGICEPITIPVCQGLSYNQTIVPNLLGHTSQREAGVKMSFFNSIVQTVCSVDIRLFVCMVYAPQCLAGEVQRPCRSFCERAKSGCEHLMTSFGVSWPSELQCNTFPEEMCVSEDSRPEVRQLSDFRGLSTYCMLCVCLCFKKMLNAVGLLARLNAGGYSVYGKSLSLKTAHLLLTLMDVSFATRISLLVHLICTNIQADKTGDLDAVEVFKLEHYVAAARREYVESYESMNPPSVTQTQMKKVLSARDRFKAHLLSLPCDCQVASFSLKQVSLYVWTDFVKALVFNVAVR</sequence>
<feature type="domain" description="FZ" evidence="5">
    <location>
        <begin position="378"/>
        <end position="492"/>
    </location>
</feature>
<dbReference type="InterPro" id="IPR036790">
    <property type="entry name" value="Frizzled_dom_sf"/>
</dbReference>
<feature type="disulfide bond" evidence="3">
    <location>
        <begin position="143"/>
        <end position="204"/>
    </location>
</feature>
<feature type="domain" description="FZ" evidence="5">
    <location>
        <begin position="21"/>
        <end position="130"/>
    </location>
</feature>
<gene>
    <name evidence="6" type="ORF">D9C73_016690</name>
</gene>
<feature type="chain" id="PRO_5020315272" evidence="4">
    <location>
        <begin position="21"/>
        <end position="669"/>
    </location>
</feature>
<keyword evidence="1" id="KW-0217">Developmental protein</keyword>
<evidence type="ECO:0000256" key="3">
    <source>
        <dbReference type="PROSITE-ProRule" id="PRU00090"/>
    </source>
</evidence>
<evidence type="ECO:0000256" key="4">
    <source>
        <dbReference type="SAM" id="SignalP"/>
    </source>
</evidence>
<feature type="disulfide bond" evidence="3">
    <location>
        <begin position="64"/>
        <end position="102"/>
    </location>
</feature>
<feature type="domain" description="FZ" evidence="5">
    <location>
        <begin position="260"/>
        <end position="386"/>
    </location>
</feature>
<feature type="disulfide bond" evidence="3">
    <location>
        <begin position="391"/>
        <end position="437"/>
    </location>
</feature>
<dbReference type="GO" id="GO:0017147">
    <property type="term" value="F:Wnt-protein binding"/>
    <property type="evidence" value="ECO:0007669"/>
    <property type="project" value="TreeGrafter"/>
</dbReference>
<dbReference type="SMART" id="SM00063">
    <property type="entry name" value="FRI"/>
    <property type="match status" value="4"/>
</dbReference>
<evidence type="ECO:0000313" key="7">
    <source>
        <dbReference type="Proteomes" id="UP000298787"/>
    </source>
</evidence>
<feature type="disulfide bond" evidence="3">
    <location>
        <begin position="217"/>
        <end position="241"/>
    </location>
</feature>
<evidence type="ECO:0000256" key="2">
    <source>
        <dbReference type="ARBA" id="ARBA00023157"/>
    </source>
</evidence>
<keyword evidence="7" id="KW-1185">Reference proteome</keyword>
<dbReference type="SUPFAM" id="SSF63501">
    <property type="entry name" value="Frizzled cysteine-rich domain"/>
    <property type="match status" value="4"/>
</dbReference>
<dbReference type="Gene3D" id="1.10.2000.10">
    <property type="entry name" value="Frizzled cysteine-rich domain"/>
    <property type="match status" value="4"/>
</dbReference>
<comment type="caution">
    <text evidence="3">Lacks conserved residue(s) required for the propagation of feature annotation.</text>
</comment>
<dbReference type="GO" id="GO:0035567">
    <property type="term" value="P:non-canonical Wnt signaling pathway"/>
    <property type="evidence" value="ECO:0007669"/>
    <property type="project" value="TreeGrafter"/>
</dbReference>
<reference evidence="6 7" key="1">
    <citation type="submission" date="2019-01" db="EMBL/GenBank/DDBJ databases">
        <title>Genome Assembly of Collichthys lucidus.</title>
        <authorList>
            <person name="Cai M."/>
            <person name="Xiao S."/>
        </authorList>
    </citation>
    <scope>NUCLEOTIDE SEQUENCE [LARGE SCALE GENOMIC DNA]</scope>
    <source>
        <strain evidence="6">JT15FE1705JMU</strain>
        <tissue evidence="6">Muscle</tissue>
    </source>
</reference>
<dbReference type="InterPro" id="IPR015526">
    <property type="entry name" value="Frizzled/SFRP"/>
</dbReference>
<dbReference type="Pfam" id="PF01392">
    <property type="entry name" value="Fz"/>
    <property type="match status" value="4"/>
</dbReference>
<feature type="disulfide bond" evidence="3">
    <location>
        <begin position="95"/>
        <end position="119"/>
    </location>
</feature>
<feature type="disulfide bond" evidence="3">
    <location>
        <begin position="339"/>
        <end position="363"/>
    </location>
</feature>
<keyword evidence="2 3" id="KW-1015">Disulfide bond</keyword>
<dbReference type="EMBL" id="CM014091">
    <property type="protein sequence ID" value="TKS82581.1"/>
    <property type="molecule type" value="Genomic_DNA"/>
</dbReference>
<dbReference type="Proteomes" id="UP000298787">
    <property type="component" value="Chromosome 14"/>
</dbReference>
<feature type="disulfide bond" evidence="3">
    <location>
        <begin position="383"/>
        <end position="444"/>
    </location>
</feature>
<dbReference type="GO" id="GO:0060070">
    <property type="term" value="P:canonical Wnt signaling pathway"/>
    <property type="evidence" value="ECO:0007669"/>
    <property type="project" value="TreeGrafter"/>
</dbReference>
<dbReference type="STRING" id="240159.A0A4U5V5M1"/>
<evidence type="ECO:0000313" key="6">
    <source>
        <dbReference type="EMBL" id="TKS82581.1"/>
    </source>
</evidence>
<dbReference type="PANTHER" id="PTHR11309">
    <property type="entry name" value="FRIZZLED"/>
    <property type="match status" value="1"/>
</dbReference>